<keyword evidence="2 10" id="KW-0548">Nucleotidyltransferase</keyword>
<dbReference type="RefSeq" id="WP_142787508.1">
    <property type="nucleotide sequence ID" value="NZ_VHJK01000001.1"/>
</dbReference>
<evidence type="ECO:0000256" key="6">
    <source>
        <dbReference type="ARBA" id="ARBA00023268"/>
    </source>
</evidence>
<evidence type="ECO:0000256" key="2">
    <source>
        <dbReference type="ARBA" id="ARBA00022695"/>
    </source>
</evidence>
<evidence type="ECO:0000259" key="9">
    <source>
        <dbReference type="Pfam" id="PF08335"/>
    </source>
</evidence>
<dbReference type="Proteomes" id="UP000316343">
    <property type="component" value="Unassembled WGS sequence"/>
</dbReference>
<keyword evidence="4" id="KW-0067">ATP-binding</keyword>
<keyword evidence="6" id="KW-0511">Multifunctional enzyme</keyword>
<dbReference type="EMBL" id="VHJK01000001">
    <property type="protein sequence ID" value="TRD11242.1"/>
    <property type="molecule type" value="Genomic_DNA"/>
</dbReference>
<dbReference type="GO" id="GO:0008882">
    <property type="term" value="F:[glutamate-ammonia-ligase] adenylyltransferase activity"/>
    <property type="evidence" value="ECO:0007669"/>
    <property type="project" value="UniProtKB-EC"/>
</dbReference>
<dbReference type="PANTHER" id="PTHR30621:SF0">
    <property type="entry name" value="BIFUNCTIONAL GLUTAMINE SYNTHETASE ADENYLYLTRANSFERASE_ADENYLYL-REMOVING ENZYME"/>
    <property type="match status" value="1"/>
</dbReference>
<evidence type="ECO:0000256" key="7">
    <source>
        <dbReference type="SAM" id="Coils"/>
    </source>
</evidence>
<evidence type="ECO:0000313" key="11">
    <source>
        <dbReference type="Proteomes" id="UP000316343"/>
    </source>
</evidence>
<comment type="caution">
    <text evidence="10">The sequence shown here is derived from an EMBL/GenBank/DDBJ whole genome shotgun (WGS) entry which is preliminary data.</text>
</comment>
<feature type="coiled-coil region" evidence="7">
    <location>
        <begin position="737"/>
        <end position="764"/>
    </location>
</feature>
<dbReference type="EC" id="2.7.7.42" evidence="10"/>
<keyword evidence="1 10" id="KW-0808">Transferase</keyword>
<dbReference type="InterPro" id="IPR005190">
    <property type="entry name" value="GlnE_rpt_dom"/>
</dbReference>
<dbReference type="InterPro" id="IPR043519">
    <property type="entry name" value="NT_sf"/>
</dbReference>
<dbReference type="CDD" id="cd05401">
    <property type="entry name" value="NT_GlnE_GlnD_like"/>
    <property type="match status" value="2"/>
</dbReference>
<dbReference type="GO" id="GO:0000820">
    <property type="term" value="P:regulation of glutamine family amino acid metabolic process"/>
    <property type="evidence" value="ECO:0007669"/>
    <property type="project" value="TreeGrafter"/>
</dbReference>
<dbReference type="InterPro" id="IPR013546">
    <property type="entry name" value="PII_UdlTrfase/GS_AdlTrfase"/>
</dbReference>
<dbReference type="Pfam" id="PF03710">
    <property type="entry name" value="GlnE"/>
    <property type="match status" value="2"/>
</dbReference>
<dbReference type="GO" id="GO:0005829">
    <property type="term" value="C:cytosol"/>
    <property type="evidence" value="ECO:0007669"/>
    <property type="project" value="TreeGrafter"/>
</dbReference>
<name>A0A547PAR8_9SPHN</name>
<dbReference type="AlphaFoldDB" id="A0A547PAR8"/>
<evidence type="ECO:0000256" key="3">
    <source>
        <dbReference type="ARBA" id="ARBA00022741"/>
    </source>
</evidence>
<feature type="domain" description="Glutamate-ammonia ligase adenylyltransferase repeated" evidence="8">
    <location>
        <begin position="18"/>
        <end position="238"/>
    </location>
</feature>
<dbReference type="EC" id="2.7.7.89" evidence="10"/>
<evidence type="ECO:0000313" key="10">
    <source>
        <dbReference type="EMBL" id="TRD11242.1"/>
    </source>
</evidence>
<evidence type="ECO:0000256" key="5">
    <source>
        <dbReference type="ARBA" id="ARBA00022842"/>
    </source>
</evidence>
<sequence>MSISDQPEWNDALGRARAHAPFLARALEKQPELNALLANGDAAAAFDWARNRGDAEDIGIGLRQERLALATMLAVGDLAGAFPLNTVIGELSDFADRALDRAIRASIEERLGIGEPTGFMALALGKQGSRELNYSSDIDPILLYDPATLRRRDNDDPGDAAQRYARRIVKLLSENTAHGYVLRVDLRLRPASEISPMAVPAASAQAHYQGAALAWERAAFIRARAAAGDIAAGNRFLEAIRPFVWRSTLDFGAIEEIRALTLRIRESYDGPVRPGPGFDVKRGRGGIREIEFFAQTHQLIHGGRDPSLRVRGTREALDALAAAGRIDSEHALVLGDGYDRLRTIEHRLQMVNDRQTHSLPEGDALDNVAQLDGMHGGAELVEELTDLSDRTGRIYEELIGQAAPMKAPVPAKSELASQLDAQGFADPEALAERLNTWRDGCFASIRSPAALEAFDRLMPKLLDAMAQSDDPERAITRWEGILERAASAVTLFRLLAAEPDVLRRLVATLTLTRTLSDELARRPDLLDTLLDRSALELPGSVETIVARIEQAAARGDYEALLDAIRSVTGDIRFALGVQLIEGLTDPLDIAKALSRTAEAGLRIAIRETEAEFARAHGRIKGGELLVLGLGRFGGGALTHASDLDIVYLFTADYAAQSDGPRPLGATQYFNRLASRVTAALSVPTAQGALYEVDTRLRPQGAQGPLAVSCEAFAKYQRETAWTWEHMALARARVLTGSDEAKADLEELLEEVLQSKRNHAELHEAVRSMRAEMAKHKQPKGVLDVKLQRGGLVDLEFAVHYLQLKGRMPDGSILVDRHPEAFDPDLGTAVKALIAADLLPEEIAPAYDLMTRMLVAGRLLAPDSAAPPASAAQALARACGVDSYDALLRELDEARHDVAKMWNAIFGETLSLTTVQ</sequence>
<keyword evidence="10" id="KW-0436">Ligase</keyword>
<keyword evidence="7" id="KW-0175">Coiled coil</keyword>
<protein>
    <submittedName>
        <fullName evidence="10">Bifunctional [glutamate--ammonia ligase]-adenylyl-L-tyrosine phosphorylase/[glutamate--ammonia-ligase] adenylyltransferase</fullName>
        <ecNumber evidence="10">2.7.7.42</ecNumber>
        <ecNumber evidence="10">2.7.7.89</ecNumber>
    </submittedName>
</protein>
<keyword evidence="3" id="KW-0547">Nucleotide-binding</keyword>
<dbReference type="NCBIfam" id="NF008292">
    <property type="entry name" value="PRK11072.1"/>
    <property type="match status" value="1"/>
</dbReference>
<keyword evidence="5" id="KW-0460">Magnesium</keyword>
<reference evidence="10 11" key="1">
    <citation type="submission" date="2019-06" db="EMBL/GenBank/DDBJ databases">
        <title>Erythrobacter insulae sp. nov., isolated from a tidal flat.</title>
        <authorList>
            <person name="Yoon J.-H."/>
        </authorList>
    </citation>
    <scope>NUCLEOTIDE SEQUENCE [LARGE SCALE GENOMIC DNA]</scope>
    <source>
        <strain evidence="10 11">JBTF-M21</strain>
    </source>
</reference>
<dbReference type="Gene3D" id="3.30.460.10">
    <property type="entry name" value="Beta Polymerase, domain 2"/>
    <property type="match status" value="2"/>
</dbReference>
<accession>A0A547PAR8</accession>
<evidence type="ECO:0000259" key="8">
    <source>
        <dbReference type="Pfam" id="PF03710"/>
    </source>
</evidence>
<dbReference type="SUPFAM" id="SSF81593">
    <property type="entry name" value="Nucleotidyltransferase substrate binding subunit/domain"/>
    <property type="match status" value="2"/>
</dbReference>
<dbReference type="InterPro" id="IPR023057">
    <property type="entry name" value="GlnE"/>
</dbReference>
<gene>
    <name evidence="10" type="primary">glnE</name>
    <name evidence="10" type="ORF">FGU71_04835</name>
</gene>
<evidence type="ECO:0000256" key="4">
    <source>
        <dbReference type="ARBA" id="ARBA00022840"/>
    </source>
</evidence>
<evidence type="ECO:0000256" key="1">
    <source>
        <dbReference type="ARBA" id="ARBA00022679"/>
    </source>
</evidence>
<feature type="domain" description="Glutamate-ammonia ligase adenylyltransferase repeated" evidence="8">
    <location>
        <begin position="503"/>
        <end position="745"/>
    </location>
</feature>
<dbReference type="Gene3D" id="1.20.120.330">
    <property type="entry name" value="Nucleotidyltransferases domain 2"/>
    <property type="match status" value="2"/>
</dbReference>
<dbReference type="Pfam" id="PF08335">
    <property type="entry name" value="GlnD_UR_UTase"/>
    <property type="match status" value="1"/>
</dbReference>
<dbReference type="OrthoDB" id="9759366at2"/>
<dbReference type="PANTHER" id="PTHR30621">
    <property type="entry name" value="GLUTAMINE SYNTHETASE ADENYLYLTRANSFERASE"/>
    <property type="match status" value="1"/>
</dbReference>
<dbReference type="GO" id="GO:0047388">
    <property type="term" value="F:[glutamine synthetase]-adenylyl-L-tyrosine phosphorylase activity"/>
    <property type="evidence" value="ECO:0007669"/>
    <property type="project" value="UniProtKB-EC"/>
</dbReference>
<feature type="domain" description="PII-uridylyltransferase/Glutamine-synthetase adenylyltransferase" evidence="9">
    <location>
        <begin position="277"/>
        <end position="387"/>
    </location>
</feature>
<dbReference type="GO" id="GO:0005524">
    <property type="term" value="F:ATP binding"/>
    <property type="evidence" value="ECO:0007669"/>
    <property type="project" value="UniProtKB-KW"/>
</dbReference>
<dbReference type="Gene3D" id="1.20.120.1510">
    <property type="match status" value="1"/>
</dbReference>
<dbReference type="SUPFAM" id="SSF81301">
    <property type="entry name" value="Nucleotidyltransferase"/>
    <property type="match status" value="2"/>
</dbReference>
<dbReference type="GO" id="GO:0016874">
    <property type="term" value="F:ligase activity"/>
    <property type="evidence" value="ECO:0007669"/>
    <property type="project" value="UniProtKB-KW"/>
</dbReference>
<keyword evidence="11" id="KW-1185">Reference proteome</keyword>
<proteinExistence type="predicted"/>
<organism evidence="10 11">
    <name type="scientific">Erythrobacter insulae</name>
    <dbReference type="NCBI Taxonomy" id="2584124"/>
    <lineage>
        <taxon>Bacteria</taxon>
        <taxon>Pseudomonadati</taxon>
        <taxon>Pseudomonadota</taxon>
        <taxon>Alphaproteobacteria</taxon>
        <taxon>Sphingomonadales</taxon>
        <taxon>Erythrobacteraceae</taxon>
        <taxon>Erythrobacter/Porphyrobacter group</taxon>
        <taxon>Erythrobacter</taxon>
    </lineage>
</organism>